<keyword evidence="5" id="KW-0949">S-adenosyl-L-methionine</keyword>
<evidence type="ECO:0000256" key="4">
    <source>
        <dbReference type="ARBA" id="ARBA00022679"/>
    </source>
</evidence>
<evidence type="ECO:0000256" key="1">
    <source>
        <dbReference type="ARBA" id="ARBA00001541"/>
    </source>
</evidence>
<feature type="domain" description="CheR-type methyltransferase" evidence="9">
    <location>
        <begin position="237"/>
        <end position="477"/>
    </location>
</feature>
<dbReference type="InterPro" id="IPR022642">
    <property type="entry name" value="CheR_C"/>
</dbReference>
<dbReference type="InterPro" id="IPR029063">
    <property type="entry name" value="SAM-dependent_MTases_sf"/>
</dbReference>
<dbReference type="Pfam" id="PF01739">
    <property type="entry name" value="CheR"/>
    <property type="match status" value="1"/>
</dbReference>
<keyword evidence="3 10" id="KW-0489">Methyltransferase</keyword>
<dbReference type="GO" id="GO:0005737">
    <property type="term" value="C:cytoplasm"/>
    <property type="evidence" value="ECO:0007669"/>
    <property type="project" value="InterPro"/>
</dbReference>
<dbReference type="Gene3D" id="3.40.50.150">
    <property type="entry name" value="Vaccinia Virus protein VP39"/>
    <property type="match status" value="1"/>
</dbReference>
<dbReference type="PRINTS" id="PR00996">
    <property type="entry name" value="CHERMTFRASE"/>
</dbReference>
<dbReference type="InterPro" id="IPR022641">
    <property type="entry name" value="CheR_N"/>
</dbReference>
<comment type="catalytic activity">
    <reaction evidence="1">
        <text>L-glutamyl-[protein] + S-adenosyl-L-methionine = [protein]-L-glutamate 5-O-methyl ester + S-adenosyl-L-homocysteine</text>
        <dbReference type="Rhea" id="RHEA:24452"/>
        <dbReference type="Rhea" id="RHEA-COMP:10208"/>
        <dbReference type="Rhea" id="RHEA-COMP:10311"/>
        <dbReference type="ChEBI" id="CHEBI:29973"/>
        <dbReference type="ChEBI" id="CHEBI:57856"/>
        <dbReference type="ChEBI" id="CHEBI:59789"/>
        <dbReference type="ChEBI" id="CHEBI:82795"/>
        <dbReference type="EC" id="2.1.1.80"/>
    </reaction>
</comment>
<dbReference type="EC" id="2.1.1.80" evidence="2"/>
<evidence type="ECO:0000256" key="2">
    <source>
        <dbReference type="ARBA" id="ARBA00012534"/>
    </source>
</evidence>
<dbReference type="Gene3D" id="3.40.50.180">
    <property type="entry name" value="Methylesterase CheB, C-terminal domain"/>
    <property type="match status" value="1"/>
</dbReference>
<dbReference type="Pfam" id="PF01339">
    <property type="entry name" value="CheB_methylest"/>
    <property type="match status" value="1"/>
</dbReference>
<dbReference type="Pfam" id="PF13596">
    <property type="entry name" value="PAS_10"/>
    <property type="match status" value="1"/>
</dbReference>
<dbReference type="PANTHER" id="PTHR24422:SF27">
    <property type="entry name" value="PROTEIN-GLUTAMATE O-METHYLTRANSFERASE"/>
    <property type="match status" value="1"/>
</dbReference>
<dbReference type="Gene3D" id="3.30.450.20">
    <property type="entry name" value="PAS domain"/>
    <property type="match status" value="2"/>
</dbReference>
<organism evidence="10">
    <name type="scientific">mine drainage metagenome</name>
    <dbReference type="NCBI Taxonomy" id="410659"/>
    <lineage>
        <taxon>unclassified sequences</taxon>
        <taxon>metagenomes</taxon>
        <taxon>ecological metagenomes</taxon>
    </lineage>
</organism>
<dbReference type="InterPro" id="IPR000700">
    <property type="entry name" value="PAS-assoc_C"/>
</dbReference>
<dbReference type="CDD" id="cd00130">
    <property type="entry name" value="PAS"/>
    <property type="match status" value="1"/>
</dbReference>
<accession>A0A1J5RIE2</accession>
<protein>
    <recommendedName>
        <fullName evidence="2">protein-glutamate O-methyltransferase</fullName>
        <ecNumber evidence="2">2.1.1.80</ecNumber>
    </recommendedName>
</protein>
<evidence type="ECO:0000313" key="10">
    <source>
        <dbReference type="EMBL" id="OIQ95854.1"/>
    </source>
</evidence>
<dbReference type="InterPro" id="IPR036804">
    <property type="entry name" value="CheR_N_sf"/>
</dbReference>
<dbReference type="GO" id="GO:0032259">
    <property type="term" value="P:methylation"/>
    <property type="evidence" value="ECO:0007669"/>
    <property type="project" value="UniProtKB-KW"/>
</dbReference>
<dbReference type="SMART" id="SM00091">
    <property type="entry name" value="PAS"/>
    <property type="match status" value="3"/>
</dbReference>
<dbReference type="SUPFAM" id="SSF52738">
    <property type="entry name" value="Methylesterase CheB, C-terminal domain"/>
    <property type="match status" value="1"/>
</dbReference>
<dbReference type="GO" id="GO:0008983">
    <property type="term" value="F:protein-glutamate O-methyltransferase activity"/>
    <property type="evidence" value="ECO:0007669"/>
    <property type="project" value="UniProtKB-EC"/>
</dbReference>
<comment type="caution">
    <text evidence="10">The sequence shown here is derived from an EMBL/GenBank/DDBJ whole genome shotgun (WGS) entry which is preliminary data.</text>
</comment>
<evidence type="ECO:0000256" key="6">
    <source>
        <dbReference type="SAM" id="MobiDB-lite"/>
    </source>
</evidence>
<dbReference type="AlphaFoldDB" id="A0A1J5RIE2"/>
<evidence type="ECO:0000256" key="5">
    <source>
        <dbReference type="ARBA" id="ARBA00022691"/>
    </source>
</evidence>
<dbReference type="SUPFAM" id="SSF53335">
    <property type="entry name" value="S-adenosyl-L-methionine-dependent methyltransferases"/>
    <property type="match status" value="1"/>
</dbReference>
<dbReference type="CDD" id="cd02440">
    <property type="entry name" value="AdoMet_MTases"/>
    <property type="match status" value="1"/>
</dbReference>
<dbReference type="GO" id="GO:0008984">
    <property type="term" value="F:protein-glutamate methylesterase activity"/>
    <property type="evidence" value="ECO:0007669"/>
    <property type="project" value="InterPro"/>
</dbReference>
<dbReference type="InterPro" id="IPR050903">
    <property type="entry name" value="Bact_Chemotaxis_MeTrfase"/>
</dbReference>
<dbReference type="EMBL" id="MLJW01000159">
    <property type="protein sequence ID" value="OIQ95854.1"/>
    <property type="molecule type" value="Genomic_DNA"/>
</dbReference>
<dbReference type="GO" id="GO:0006935">
    <property type="term" value="P:chemotaxis"/>
    <property type="evidence" value="ECO:0007669"/>
    <property type="project" value="InterPro"/>
</dbReference>
<evidence type="ECO:0000259" key="8">
    <source>
        <dbReference type="PROSITE" id="PS50122"/>
    </source>
</evidence>
<dbReference type="Pfam" id="PF03705">
    <property type="entry name" value="CheR_N"/>
    <property type="match status" value="1"/>
</dbReference>
<dbReference type="PROSITE" id="PS50123">
    <property type="entry name" value="CHER"/>
    <property type="match status" value="1"/>
</dbReference>
<keyword evidence="4 10" id="KW-0808">Transferase</keyword>
<name>A0A1J5RIE2_9ZZZZ</name>
<evidence type="ECO:0000259" key="9">
    <source>
        <dbReference type="PROSITE" id="PS50123"/>
    </source>
</evidence>
<dbReference type="InterPro" id="IPR000780">
    <property type="entry name" value="CheR_MeTrfase"/>
</dbReference>
<feature type="domain" description="PAC" evidence="7">
    <location>
        <begin position="818"/>
        <end position="868"/>
    </location>
</feature>
<feature type="domain" description="CheB-type methylesterase" evidence="8">
    <location>
        <begin position="28"/>
        <end position="217"/>
    </location>
</feature>
<dbReference type="GO" id="GO:0000156">
    <property type="term" value="F:phosphorelay response regulator activity"/>
    <property type="evidence" value="ECO:0007669"/>
    <property type="project" value="InterPro"/>
</dbReference>
<dbReference type="SMART" id="SM00138">
    <property type="entry name" value="MeTrc"/>
    <property type="match status" value="1"/>
</dbReference>
<dbReference type="SUPFAM" id="SSF55785">
    <property type="entry name" value="PYP-like sensor domain (PAS domain)"/>
    <property type="match status" value="2"/>
</dbReference>
<gene>
    <name evidence="10" type="primary">cheR2_5</name>
    <name evidence="10" type="ORF">GALL_221960</name>
</gene>
<proteinExistence type="predicted"/>
<dbReference type="PROSITE" id="PS50113">
    <property type="entry name" value="PAC"/>
    <property type="match status" value="1"/>
</dbReference>
<feature type="region of interest" description="Disordered" evidence="6">
    <location>
        <begin position="687"/>
        <end position="713"/>
    </location>
</feature>
<dbReference type="PROSITE" id="PS50122">
    <property type="entry name" value="CHEB"/>
    <property type="match status" value="1"/>
</dbReference>
<evidence type="ECO:0000256" key="3">
    <source>
        <dbReference type="ARBA" id="ARBA00022603"/>
    </source>
</evidence>
<reference evidence="10" key="1">
    <citation type="submission" date="2016-10" db="EMBL/GenBank/DDBJ databases">
        <title>Sequence of Gallionella enrichment culture.</title>
        <authorList>
            <person name="Poehlein A."/>
            <person name="Muehling M."/>
            <person name="Daniel R."/>
        </authorList>
    </citation>
    <scope>NUCLEOTIDE SEQUENCE</scope>
</reference>
<dbReference type="SUPFAM" id="SSF47757">
    <property type="entry name" value="Chemotaxis receptor methyltransferase CheR, N-terminal domain"/>
    <property type="match status" value="1"/>
</dbReference>
<dbReference type="InterPro" id="IPR035909">
    <property type="entry name" value="CheB_C"/>
</dbReference>
<dbReference type="InterPro" id="IPR000014">
    <property type="entry name" value="PAS"/>
</dbReference>
<feature type="compositionally biased region" description="Polar residues" evidence="6">
    <location>
        <begin position="701"/>
        <end position="713"/>
    </location>
</feature>
<dbReference type="Gene3D" id="1.10.155.10">
    <property type="entry name" value="Chemotaxis receptor methyltransferase CheR, N-terminal domain"/>
    <property type="match status" value="1"/>
</dbReference>
<dbReference type="InterPro" id="IPR035965">
    <property type="entry name" value="PAS-like_dom_sf"/>
</dbReference>
<feature type="compositionally biased region" description="Basic and acidic residues" evidence="6">
    <location>
        <begin position="687"/>
        <end position="700"/>
    </location>
</feature>
<dbReference type="PANTHER" id="PTHR24422">
    <property type="entry name" value="CHEMOTAXIS PROTEIN METHYLTRANSFERASE"/>
    <property type="match status" value="1"/>
</dbReference>
<evidence type="ECO:0000259" key="7">
    <source>
        <dbReference type="PROSITE" id="PS50113"/>
    </source>
</evidence>
<dbReference type="CDD" id="cd16434">
    <property type="entry name" value="CheB-CheR_fusion"/>
    <property type="match status" value="1"/>
</dbReference>
<dbReference type="InterPro" id="IPR000673">
    <property type="entry name" value="Sig_transdc_resp-reg_Me-estase"/>
</dbReference>
<sequence>MATGKTKKTPPRSPRTALSPLASAAIVSGAGFAIVGLGASAGGLEAFEQFFSKMPPKSGLAFVLVSHLDPGHVSILTEILQRSTAMPVLEAQDQMVVAPDTVYVIPPNRDMAIFRGALQLSVPEEPRGQRMPIDAFLRSLAEDQGERAVGIILSGTGTDGTLGLRAILDAGGVTLVQEPGTAKYDGMPASAIKAGYVTQILPVEKMPAALAAGVRKRVVHPDAQLPSTSTPVPAGGMNHLLSLLRTATGHDFSLYKKSTIGRRIERRMAQHELTDIAVYSRYLKEHPAEAQALVKELLINVTSFFRDPEAFVLLKQEILPQLLADKPDDYVFRVWVAGCASGEEAYSIAMLLREFMDETQREFKVQIYATDLDDDAIAVARAGLYPPSVVADLSPERLRRFFVKEDAGYRIKKAVREMVVFAIQNVLKDPPFTKLDLASCRNLMIYLEPELQDRLIPAFHYALKPGGVLFLSPSESIGRHPELFSPLSRKWKIYRAVHSATAARALMAGEFSWATAAGARGTKETAVRAKESNLAEITRRMLLQTYAPASVVVDAKGNILYVHGETGKYLRPAPGQASLNVVDMAREGLQQELRPALSAAASHGAPTLERRVSVKANGEFQMVSFSVRPLPEPELNPGLLLLSFQDLPQEAASPKRGRRAGSAEAERIGELERDLAATRESLQANIEEHQASSEELKSTNEELQSTNEELQSTNEEMETSKEELQSVNEELITVNSELQAKIEQLAGMQNDMKNLLDSINIGTVFLDRQLRIRRFTREATKLYRLVATDVGRPLADIKSNLDGDALIGEAQAVLDSLQPCEHEVTAQDGTCYLLRIQPYRTLDNVTDGVVLTFTDISKRVAAETAAQKARHLAESIVATVREPLVVLDGDMKVVSASRSFYRYFRTAPEQTVGRAIYDLGNGQWNIAALRELLETILPRDQSFEGFVIERDFPLIGYSKMLLNARRMVGDDGEKPLLLLAMEAVVPA</sequence>